<protein>
    <submittedName>
        <fullName evidence="3">Uncharacterized protein</fullName>
    </submittedName>
</protein>
<feature type="region of interest" description="Disordered" evidence="1">
    <location>
        <begin position="496"/>
        <end position="520"/>
    </location>
</feature>
<dbReference type="AlphaFoldDB" id="A0A4S8LW52"/>
<organism evidence="3 4">
    <name type="scientific">Dendrothele bispora (strain CBS 962.96)</name>
    <dbReference type="NCBI Taxonomy" id="1314807"/>
    <lineage>
        <taxon>Eukaryota</taxon>
        <taxon>Fungi</taxon>
        <taxon>Dikarya</taxon>
        <taxon>Basidiomycota</taxon>
        <taxon>Agaricomycotina</taxon>
        <taxon>Agaricomycetes</taxon>
        <taxon>Agaricomycetidae</taxon>
        <taxon>Agaricales</taxon>
        <taxon>Agaricales incertae sedis</taxon>
        <taxon>Dendrothele</taxon>
    </lineage>
</organism>
<evidence type="ECO:0000313" key="4">
    <source>
        <dbReference type="Proteomes" id="UP000297245"/>
    </source>
</evidence>
<accession>A0A4S8LW52</accession>
<gene>
    <name evidence="3" type="ORF">K435DRAFT_902321</name>
</gene>
<evidence type="ECO:0000256" key="2">
    <source>
        <dbReference type="SAM" id="Phobius"/>
    </source>
</evidence>
<keyword evidence="2" id="KW-0472">Membrane</keyword>
<sequence length="520" mass="59885">MMIVSIIAPRALHLEISPIHGIAALHFVGLTIAAQSDRGPFIAVLTSMNLAFLYFFLTWNLWNIWTKFSSDRLKSTTNNLAYAQLPCQMEDGRFLVICLKKVPGPQFTRVKPDQIMLRKHWYWKMRMLRYQKQIIHVKEEYLKGTFFTKRKSMIHHFRLSFQDFRIVDEYPIRGNQNSNRSPDSDSVILDAKRTTLKLILPDSETPQVFALTFGSVEEVGYLSDSGNRVWLDILTNIEEESLEDIYQSYDFSKRRSDLRTRALCRSVKPLTEDRCVSVIIRRATESASDNHTDIDDGNCDIETYEVNVCAVPGNASQLYRKNALSMQSKYVFLMSITSPESGLFAQDVSPKEGWVDEYDTEGSRLFFVTNRESSTSCLVINKLFTVCFDIHSGVPRVDVNVPPSAAQESPHVQFSSPRLTNRRQTSNFEEVTLVFMKLSDRTKYHAEVYFGLYDRPHRFITHYASIQIYRKERPRNNRTRGFFNGWGRLTGRIMQNGVTDDSTDTESERNGDINLAEAAV</sequence>
<dbReference type="EMBL" id="ML179236">
    <property type="protein sequence ID" value="THU93906.1"/>
    <property type="molecule type" value="Genomic_DNA"/>
</dbReference>
<evidence type="ECO:0000256" key="1">
    <source>
        <dbReference type="SAM" id="MobiDB-lite"/>
    </source>
</evidence>
<feature type="transmembrane region" description="Helical" evidence="2">
    <location>
        <begin position="40"/>
        <end position="62"/>
    </location>
</feature>
<keyword evidence="2" id="KW-1133">Transmembrane helix</keyword>
<evidence type="ECO:0000313" key="3">
    <source>
        <dbReference type="EMBL" id="THU93906.1"/>
    </source>
</evidence>
<name>A0A4S8LW52_DENBC</name>
<proteinExistence type="predicted"/>
<keyword evidence="2" id="KW-0812">Transmembrane</keyword>
<keyword evidence="4" id="KW-1185">Reference proteome</keyword>
<dbReference type="Proteomes" id="UP000297245">
    <property type="component" value="Unassembled WGS sequence"/>
</dbReference>
<reference evidence="3 4" key="1">
    <citation type="journal article" date="2019" name="Nat. Ecol. Evol.">
        <title>Megaphylogeny resolves global patterns of mushroom evolution.</title>
        <authorList>
            <person name="Varga T."/>
            <person name="Krizsan K."/>
            <person name="Foldi C."/>
            <person name="Dima B."/>
            <person name="Sanchez-Garcia M."/>
            <person name="Sanchez-Ramirez S."/>
            <person name="Szollosi G.J."/>
            <person name="Szarkandi J.G."/>
            <person name="Papp V."/>
            <person name="Albert L."/>
            <person name="Andreopoulos W."/>
            <person name="Angelini C."/>
            <person name="Antonin V."/>
            <person name="Barry K.W."/>
            <person name="Bougher N.L."/>
            <person name="Buchanan P."/>
            <person name="Buyck B."/>
            <person name="Bense V."/>
            <person name="Catcheside P."/>
            <person name="Chovatia M."/>
            <person name="Cooper J."/>
            <person name="Damon W."/>
            <person name="Desjardin D."/>
            <person name="Finy P."/>
            <person name="Geml J."/>
            <person name="Haridas S."/>
            <person name="Hughes K."/>
            <person name="Justo A."/>
            <person name="Karasinski D."/>
            <person name="Kautmanova I."/>
            <person name="Kiss B."/>
            <person name="Kocsube S."/>
            <person name="Kotiranta H."/>
            <person name="LaButti K.M."/>
            <person name="Lechner B.E."/>
            <person name="Liimatainen K."/>
            <person name="Lipzen A."/>
            <person name="Lukacs Z."/>
            <person name="Mihaltcheva S."/>
            <person name="Morgado L.N."/>
            <person name="Niskanen T."/>
            <person name="Noordeloos M.E."/>
            <person name="Ohm R.A."/>
            <person name="Ortiz-Santana B."/>
            <person name="Ovrebo C."/>
            <person name="Racz N."/>
            <person name="Riley R."/>
            <person name="Savchenko A."/>
            <person name="Shiryaev A."/>
            <person name="Soop K."/>
            <person name="Spirin V."/>
            <person name="Szebenyi C."/>
            <person name="Tomsovsky M."/>
            <person name="Tulloss R.E."/>
            <person name="Uehling J."/>
            <person name="Grigoriev I.V."/>
            <person name="Vagvolgyi C."/>
            <person name="Papp T."/>
            <person name="Martin F.M."/>
            <person name="Miettinen O."/>
            <person name="Hibbett D.S."/>
            <person name="Nagy L.G."/>
        </authorList>
    </citation>
    <scope>NUCLEOTIDE SEQUENCE [LARGE SCALE GENOMIC DNA]</scope>
    <source>
        <strain evidence="3 4">CBS 962.96</strain>
    </source>
</reference>